<dbReference type="AlphaFoldDB" id="A0A509EJM9"/>
<reference evidence="1 2" key="1">
    <citation type="submission" date="2019-06" db="EMBL/GenBank/DDBJ databases">
        <authorList>
            <person name="Rodrigo-Torres L."/>
            <person name="Arahal R. D."/>
            <person name="Lucena T."/>
        </authorList>
    </citation>
    <scope>NUCLEOTIDE SEQUENCE [LARGE SCALE GENOMIC DNA]</scope>
    <source>
        <strain evidence="1 2">SB0023/3</strain>
    </source>
</reference>
<evidence type="ECO:0000313" key="2">
    <source>
        <dbReference type="Proteomes" id="UP000410984"/>
    </source>
</evidence>
<dbReference type="EMBL" id="CABFPH010000137">
    <property type="protein sequence ID" value="VUD74587.1"/>
    <property type="molecule type" value="Genomic_DNA"/>
</dbReference>
<keyword evidence="2" id="KW-1185">Reference proteome</keyword>
<dbReference type="Proteomes" id="UP000410984">
    <property type="component" value="Unassembled WGS sequence"/>
</dbReference>
<sequence length="43" mass="4955">MRFEVRPAGKMWKWVLLNEVSEVLAESYRTFPTETQAQAAALV</sequence>
<dbReference type="RefSeq" id="WP_280178999.1">
    <property type="nucleotide sequence ID" value="NZ_CABFPH010000137.1"/>
</dbReference>
<organism evidence="1 2">
    <name type="scientific">Methylobacterium symbioticum</name>
    <dbReference type="NCBI Taxonomy" id="2584084"/>
    <lineage>
        <taxon>Bacteria</taxon>
        <taxon>Pseudomonadati</taxon>
        <taxon>Pseudomonadota</taxon>
        <taxon>Alphaproteobacteria</taxon>
        <taxon>Hyphomicrobiales</taxon>
        <taxon>Methylobacteriaceae</taxon>
        <taxon>Methylobacterium</taxon>
    </lineage>
</organism>
<accession>A0A509EJM9</accession>
<name>A0A509EJM9_9HYPH</name>
<evidence type="ECO:0000313" key="1">
    <source>
        <dbReference type="EMBL" id="VUD74587.1"/>
    </source>
</evidence>
<proteinExistence type="predicted"/>
<protein>
    <submittedName>
        <fullName evidence="1">Uncharacterized protein</fullName>
    </submittedName>
</protein>
<gene>
    <name evidence="1" type="ORF">MET9862_05219</name>
</gene>